<dbReference type="SUPFAM" id="SSF64518">
    <property type="entry name" value="Phase 1 flagellin"/>
    <property type="match status" value="1"/>
</dbReference>
<feature type="domain" description="Flagellin C-terminal" evidence="5">
    <location>
        <begin position="365"/>
        <end position="448"/>
    </location>
</feature>
<gene>
    <name evidence="6" type="ORF">FJU11_13050</name>
</gene>
<dbReference type="EMBL" id="VHLH01000025">
    <property type="protein sequence ID" value="TPW26895.1"/>
    <property type="molecule type" value="Genomic_DNA"/>
</dbReference>
<dbReference type="GO" id="GO:0009288">
    <property type="term" value="C:bacterial-type flagellum"/>
    <property type="evidence" value="ECO:0007669"/>
    <property type="project" value="UniProtKB-SubCell"/>
</dbReference>
<evidence type="ECO:0000313" key="7">
    <source>
        <dbReference type="Proteomes" id="UP000320314"/>
    </source>
</evidence>
<dbReference type="PANTHER" id="PTHR42792">
    <property type="entry name" value="FLAGELLIN"/>
    <property type="match status" value="1"/>
</dbReference>
<comment type="function">
    <text evidence="3">Flagellin is the subunit protein which polymerizes to form the filaments of bacterial flagella.</text>
</comment>
<organism evidence="6 7">
    <name type="scientific">Pararhizobium mangrovi</name>
    <dbReference type="NCBI Taxonomy" id="2590452"/>
    <lineage>
        <taxon>Bacteria</taxon>
        <taxon>Pseudomonadati</taxon>
        <taxon>Pseudomonadota</taxon>
        <taxon>Alphaproteobacteria</taxon>
        <taxon>Hyphomicrobiales</taxon>
        <taxon>Rhizobiaceae</taxon>
        <taxon>Rhizobium/Agrobacterium group</taxon>
        <taxon>Pararhizobium</taxon>
    </lineage>
</organism>
<dbReference type="GO" id="GO:0005576">
    <property type="term" value="C:extracellular region"/>
    <property type="evidence" value="ECO:0007669"/>
    <property type="project" value="UniProtKB-SubCell"/>
</dbReference>
<keyword evidence="3" id="KW-0964">Secreted</keyword>
<feature type="domain" description="Flagellin N-terminal" evidence="4">
    <location>
        <begin position="5"/>
        <end position="136"/>
    </location>
</feature>
<dbReference type="Pfam" id="PF00669">
    <property type="entry name" value="Flagellin_N"/>
    <property type="match status" value="1"/>
</dbReference>
<comment type="subcellular location">
    <subcellularLocation>
        <location evidence="3">Secreted</location>
    </subcellularLocation>
    <subcellularLocation>
        <location evidence="3">Bacterial flagellum</location>
    </subcellularLocation>
</comment>
<evidence type="ECO:0000259" key="5">
    <source>
        <dbReference type="Pfam" id="PF00700"/>
    </source>
</evidence>
<dbReference type="PRINTS" id="PR00207">
    <property type="entry name" value="FLAGELLIN"/>
</dbReference>
<dbReference type="Pfam" id="PF00700">
    <property type="entry name" value="Flagellin_C"/>
    <property type="match status" value="1"/>
</dbReference>
<keyword evidence="2 3" id="KW-0975">Bacterial flagellum</keyword>
<keyword evidence="7" id="KW-1185">Reference proteome</keyword>
<comment type="similarity">
    <text evidence="1 3">Belongs to the bacterial flagellin family.</text>
</comment>
<dbReference type="Proteomes" id="UP000320314">
    <property type="component" value="Unassembled WGS sequence"/>
</dbReference>
<dbReference type="InterPro" id="IPR046358">
    <property type="entry name" value="Flagellin_C"/>
</dbReference>
<evidence type="ECO:0000256" key="3">
    <source>
        <dbReference type="RuleBase" id="RU362073"/>
    </source>
</evidence>
<accession>A0A506U1P8</accession>
<evidence type="ECO:0000256" key="1">
    <source>
        <dbReference type="ARBA" id="ARBA00005709"/>
    </source>
</evidence>
<dbReference type="OrthoDB" id="8328560at2"/>
<keyword evidence="6" id="KW-0282">Flagellum</keyword>
<evidence type="ECO:0000313" key="6">
    <source>
        <dbReference type="EMBL" id="TPW26895.1"/>
    </source>
</evidence>
<dbReference type="GO" id="GO:0005198">
    <property type="term" value="F:structural molecule activity"/>
    <property type="evidence" value="ECO:0007669"/>
    <property type="project" value="UniProtKB-UniRule"/>
</dbReference>
<protein>
    <recommendedName>
        <fullName evidence="3">Flagellin</fullName>
    </recommendedName>
</protein>
<dbReference type="Gene3D" id="1.20.1330.10">
    <property type="entry name" value="f41 fragment of flagellin, N-terminal domain"/>
    <property type="match status" value="1"/>
</dbReference>
<keyword evidence="6" id="KW-0969">Cilium</keyword>
<comment type="caution">
    <text evidence="6">The sequence shown here is derived from an EMBL/GenBank/DDBJ whole genome shotgun (WGS) entry which is preliminary data.</text>
</comment>
<evidence type="ECO:0000259" key="4">
    <source>
        <dbReference type="Pfam" id="PF00669"/>
    </source>
</evidence>
<dbReference type="InterPro" id="IPR001492">
    <property type="entry name" value="Flagellin"/>
</dbReference>
<proteinExistence type="inferred from homology"/>
<dbReference type="AlphaFoldDB" id="A0A506U1P8"/>
<reference evidence="6 7" key="1">
    <citation type="submission" date="2019-06" db="EMBL/GenBank/DDBJ databases">
        <authorList>
            <person name="Li M."/>
        </authorList>
    </citation>
    <scope>NUCLEOTIDE SEQUENCE [LARGE SCALE GENOMIC DNA]</scope>
    <source>
        <strain evidence="6 7">BGMRC6574</strain>
    </source>
</reference>
<dbReference type="PANTHER" id="PTHR42792:SF2">
    <property type="entry name" value="FLAGELLIN"/>
    <property type="match status" value="1"/>
</dbReference>
<dbReference type="InterPro" id="IPR001029">
    <property type="entry name" value="Flagellin_N"/>
</dbReference>
<keyword evidence="6" id="KW-0966">Cell projection</keyword>
<name>A0A506U1P8_9HYPH</name>
<sequence>MGTSILTNTQSMAALQTLRSINESLDTTQSRISTGKKVNSASDNAAYWSIATTMKSDNQSLSAVSDALGLGASTVDVGYTALNSTIDSLNDIKSRLVTAKQPGVDKSKIQSELDSLTSTIKSTSESASFSGSNLLSIDSTDGDTKQSIVSSLSRTNGEISLDTIDIDTKDTALFDANENASGLLQKGKDVANVSNLGIAIKTGNGSDADRDADPAVDAMGASISFDASGIAGNGNSVTLSGKDTIEFDLSVNGSTKTVKIDAATVNAALGNDANGTIDSKDDIKSVLAQAIGDAGFTVGDGSSNDVKLEISSDNVNITTNATGAKTSIKSTAATSSSNGQFLTAGLDDINVTNASGDDIDNYIHDVDTMIQSVTSAASSLGSTKTQIDNQGDFVSNLMDSIDTGVGRLVDANMNQESTKLKALQTQQQLGIQALSIANSSSQQILSLFR</sequence>
<evidence type="ECO:0000256" key="2">
    <source>
        <dbReference type="ARBA" id="ARBA00023143"/>
    </source>
</evidence>
<dbReference type="RefSeq" id="WP_141167511.1">
    <property type="nucleotide sequence ID" value="NZ_VHLH01000025.1"/>
</dbReference>